<dbReference type="PRINTS" id="PR00421">
    <property type="entry name" value="THIOREDOXIN"/>
</dbReference>
<sequence length="105" mass="12043">MINNFQIAQLEEIKNEEKPVILKFTADWCPGCKQLAPVIEHWADENREVIFYDVDVDGNLDFAQQTYGVMSIPTLILLKKGKEVDRVTAPEPSEKAILEFIHKNL</sequence>
<proteinExistence type="inferred from homology"/>
<evidence type="ECO:0000256" key="2">
    <source>
        <dbReference type="ARBA" id="ARBA00038353"/>
    </source>
</evidence>
<dbReference type="Pfam" id="PF00085">
    <property type="entry name" value="Thioredoxin"/>
    <property type="match status" value="1"/>
</dbReference>
<gene>
    <name evidence="5" type="ORF">KKI46_16745</name>
</gene>
<name>A0ABX8GFT9_EXIAC</name>
<dbReference type="RefSeq" id="WP_214725475.1">
    <property type="nucleotide sequence ID" value="NZ_CP075898.1"/>
</dbReference>
<geneLocation type="plasmid" evidence="5 6">
    <name>p1</name>
</geneLocation>
<dbReference type="PROSITE" id="PS51352">
    <property type="entry name" value="THIOREDOXIN_2"/>
    <property type="match status" value="1"/>
</dbReference>
<protein>
    <recommendedName>
        <fullName evidence="3">Thioredoxin</fullName>
    </recommendedName>
</protein>
<dbReference type="InterPro" id="IPR005746">
    <property type="entry name" value="Thioredoxin"/>
</dbReference>
<dbReference type="InterPro" id="IPR013766">
    <property type="entry name" value="Thioredoxin_domain"/>
</dbReference>
<dbReference type="PANTHER" id="PTHR10438">
    <property type="entry name" value="THIOREDOXIN"/>
    <property type="match status" value="1"/>
</dbReference>
<evidence type="ECO:0000313" key="6">
    <source>
        <dbReference type="Proteomes" id="UP000679498"/>
    </source>
</evidence>
<comment type="similarity">
    <text evidence="2">Belongs to the thioredoxin family. Plant H-type subfamily.</text>
</comment>
<evidence type="ECO:0000256" key="3">
    <source>
        <dbReference type="PIRNR" id="PIRNR000077"/>
    </source>
</evidence>
<dbReference type="EMBL" id="CP075898">
    <property type="protein sequence ID" value="QWB31892.1"/>
    <property type="molecule type" value="Genomic_DNA"/>
</dbReference>
<dbReference type="Proteomes" id="UP000679498">
    <property type="component" value="Plasmid p1"/>
</dbReference>
<dbReference type="PIRSF" id="PIRSF000077">
    <property type="entry name" value="Thioredoxin"/>
    <property type="match status" value="1"/>
</dbReference>
<dbReference type="InterPro" id="IPR036249">
    <property type="entry name" value="Thioredoxin-like_sf"/>
</dbReference>
<organism evidence="5 6">
    <name type="scientific">Exiguobacterium acetylicum</name>
    <name type="common">Brevibacterium acetylicum</name>
    <dbReference type="NCBI Taxonomy" id="41170"/>
    <lineage>
        <taxon>Bacteria</taxon>
        <taxon>Bacillati</taxon>
        <taxon>Bacillota</taxon>
        <taxon>Bacilli</taxon>
        <taxon>Bacillales</taxon>
        <taxon>Bacillales Family XII. Incertae Sedis</taxon>
        <taxon>Exiguobacterium</taxon>
    </lineage>
</organism>
<dbReference type="PANTHER" id="PTHR10438:SF468">
    <property type="entry name" value="THIOREDOXIN-1-RELATED"/>
    <property type="match status" value="1"/>
</dbReference>
<dbReference type="SUPFAM" id="SSF52833">
    <property type="entry name" value="Thioredoxin-like"/>
    <property type="match status" value="1"/>
</dbReference>
<feature type="domain" description="Thioredoxin" evidence="4">
    <location>
        <begin position="1"/>
        <end position="105"/>
    </location>
</feature>
<reference evidence="5 6" key="1">
    <citation type="submission" date="2021-05" db="EMBL/GenBank/DDBJ databases">
        <title>Biocontrol using Exiguobacterium acetylicum SI17 against litchi downy blight caused by Peronophythora litchii.</title>
        <authorList>
            <person name="Zheng L."/>
        </authorList>
    </citation>
    <scope>NUCLEOTIDE SEQUENCE [LARGE SCALE GENOMIC DNA]</scope>
    <source>
        <strain evidence="5 6">SI17</strain>
        <plasmid evidence="5 6">p1</plasmid>
    </source>
</reference>
<evidence type="ECO:0000259" key="4">
    <source>
        <dbReference type="PROSITE" id="PS51352"/>
    </source>
</evidence>
<evidence type="ECO:0000313" key="5">
    <source>
        <dbReference type="EMBL" id="QWB31892.1"/>
    </source>
</evidence>
<keyword evidence="6" id="KW-1185">Reference proteome</keyword>
<accession>A0ABX8GFT9</accession>
<dbReference type="InterPro" id="IPR050620">
    <property type="entry name" value="Thioredoxin_H-type-like"/>
</dbReference>
<dbReference type="GeneID" id="88813351"/>
<keyword evidence="5" id="KW-0614">Plasmid</keyword>
<keyword evidence="1" id="KW-1015">Disulfide bond</keyword>
<dbReference type="Gene3D" id="3.40.30.10">
    <property type="entry name" value="Glutaredoxin"/>
    <property type="match status" value="1"/>
</dbReference>
<evidence type="ECO:0000256" key="1">
    <source>
        <dbReference type="ARBA" id="ARBA00023157"/>
    </source>
</evidence>
<dbReference type="CDD" id="cd02947">
    <property type="entry name" value="TRX_family"/>
    <property type="match status" value="1"/>
</dbReference>